<dbReference type="CDD" id="cd06257">
    <property type="entry name" value="DnaJ"/>
    <property type="match status" value="1"/>
</dbReference>
<dbReference type="AlphaFoldDB" id="A0A8T0JHI5"/>
<feature type="region of interest" description="Disordered" evidence="2">
    <location>
        <begin position="435"/>
        <end position="457"/>
    </location>
</feature>
<comment type="caution">
    <text evidence="4">The sequence shown here is derived from an EMBL/GenBank/DDBJ whole genome shotgun (WGS) entry which is preliminary data.</text>
</comment>
<dbReference type="Proteomes" id="UP000743370">
    <property type="component" value="Unassembled WGS sequence"/>
</dbReference>
<dbReference type="InterPro" id="IPR036869">
    <property type="entry name" value="J_dom_sf"/>
</dbReference>
<dbReference type="PANTHER" id="PTHR44094:SF17">
    <property type="entry name" value="CHAPERONE PROTEIN DNAJ 10"/>
    <property type="match status" value="1"/>
</dbReference>
<evidence type="ECO:0000313" key="5">
    <source>
        <dbReference type="Proteomes" id="UP000743370"/>
    </source>
</evidence>
<dbReference type="InterPro" id="IPR001623">
    <property type="entry name" value="DnaJ_domain"/>
</dbReference>
<feature type="compositionally biased region" description="Low complexity" evidence="2">
    <location>
        <begin position="399"/>
        <end position="420"/>
    </location>
</feature>
<evidence type="ECO:0000259" key="3">
    <source>
        <dbReference type="PROSITE" id="PS50076"/>
    </source>
</evidence>
<keyword evidence="1" id="KW-0175">Coiled coil</keyword>
<gene>
    <name evidence="4" type="ORF">HKW66_Vig0164450</name>
</gene>
<feature type="domain" description="J" evidence="3">
    <location>
        <begin position="6"/>
        <end position="75"/>
    </location>
</feature>
<dbReference type="PANTHER" id="PTHR44094">
    <property type="entry name" value="DNAJ HEAT SHOCK N-TERMINAL DOMAIN-CONTAINING PROTEIN"/>
    <property type="match status" value="1"/>
</dbReference>
<evidence type="ECO:0000313" key="4">
    <source>
        <dbReference type="EMBL" id="KAG2375401.1"/>
    </source>
</evidence>
<sequence>MVKETEYYDVLGVIPTASEAEIKKAYYMKARQVHPDKNPNDPLAAQNFQARISYFSEAYQVLSDPSQRQAYDAHGKSGISTEAIIDPAAIFAMLFGSELFEEYIGQLAMASMASMDFFTEGEQFDTKKLQEKMRVVQKEREEKLAEILKNRLNQYLQGNKEEFFNHAEAEVARLSNAAYGIDMLNTIGYIYARQAAKELGKKAIYLGVPFIAEWFRNKGHSIKSQVTAATVGILALVSQLYHCGGCGGRGRGLYCNFSKNRRHVEAKYQIKAREQSGSVRAIALIQLQEDMKKQLSSEGDYTEEELEEYMQSHKKLMIDSLWKLNVADIEATLSRVCQMVVLQDNSVKKEELRARAKGLKTLGKIFQVRVKSANGNENESVPNKAVHKLNGSETSNDACSPCTSPKSSSPDFSSDTSFASQSPYVEAPHFAGMQFDYNFPRPTAPPGAQRPTPTTKD</sequence>
<dbReference type="Gene3D" id="1.10.287.110">
    <property type="entry name" value="DnaJ domain"/>
    <property type="match status" value="1"/>
</dbReference>
<dbReference type="SUPFAM" id="SSF46565">
    <property type="entry name" value="Chaperone J-domain"/>
    <property type="match status" value="1"/>
</dbReference>
<protein>
    <submittedName>
        <fullName evidence="4">Chaperone protein</fullName>
    </submittedName>
</protein>
<proteinExistence type="predicted"/>
<dbReference type="EMBL" id="JABFOF010000010">
    <property type="protein sequence ID" value="KAG2375401.1"/>
    <property type="molecule type" value="Genomic_DNA"/>
</dbReference>
<dbReference type="FunFam" id="1.10.287.110:FF:000086">
    <property type="entry name" value="Chaperone protein dnaJ 10"/>
    <property type="match status" value="1"/>
</dbReference>
<dbReference type="Pfam" id="PF14308">
    <property type="entry name" value="DnaJ-X"/>
    <property type="match status" value="2"/>
</dbReference>
<dbReference type="SMART" id="SM00271">
    <property type="entry name" value="DnaJ"/>
    <property type="match status" value="1"/>
</dbReference>
<dbReference type="Pfam" id="PF00226">
    <property type="entry name" value="DnaJ"/>
    <property type="match status" value="1"/>
</dbReference>
<dbReference type="InterPro" id="IPR052423">
    <property type="entry name" value="EMIR"/>
</dbReference>
<feature type="coiled-coil region" evidence="1">
    <location>
        <begin position="126"/>
        <end position="158"/>
    </location>
</feature>
<dbReference type="PROSITE" id="PS50076">
    <property type="entry name" value="DNAJ_2"/>
    <property type="match status" value="1"/>
</dbReference>
<reference evidence="4 5" key="1">
    <citation type="submission" date="2020-05" db="EMBL/GenBank/DDBJ databases">
        <title>Vigna angularis (adzuki bean) Var. LongXiaoDou No. 4 denovo assembly.</title>
        <authorList>
            <person name="Xiang H."/>
        </authorList>
    </citation>
    <scope>NUCLEOTIDE SEQUENCE [LARGE SCALE GENOMIC DNA]</scope>
    <source>
        <tissue evidence="4">Leaf</tissue>
    </source>
</reference>
<evidence type="ECO:0000256" key="2">
    <source>
        <dbReference type="SAM" id="MobiDB-lite"/>
    </source>
</evidence>
<name>A0A8T0JHI5_PHAAN</name>
<dbReference type="InterPro" id="IPR026894">
    <property type="entry name" value="DnaJ_X"/>
</dbReference>
<feature type="region of interest" description="Disordered" evidence="2">
    <location>
        <begin position="375"/>
        <end position="420"/>
    </location>
</feature>
<evidence type="ECO:0000256" key="1">
    <source>
        <dbReference type="SAM" id="Coils"/>
    </source>
</evidence>
<organism evidence="4 5">
    <name type="scientific">Phaseolus angularis</name>
    <name type="common">Azuki bean</name>
    <name type="synonym">Vigna angularis</name>
    <dbReference type="NCBI Taxonomy" id="3914"/>
    <lineage>
        <taxon>Eukaryota</taxon>
        <taxon>Viridiplantae</taxon>
        <taxon>Streptophyta</taxon>
        <taxon>Embryophyta</taxon>
        <taxon>Tracheophyta</taxon>
        <taxon>Spermatophyta</taxon>
        <taxon>Magnoliopsida</taxon>
        <taxon>eudicotyledons</taxon>
        <taxon>Gunneridae</taxon>
        <taxon>Pentapetalae</taxon>
        <taxon>rosids</taxon>
        <taxon>fabids</taxon>
        <taxon>Fabales</taxon>
        <taxon>Fabaceae</taxon>
        <taxon>Papilionoideae</taxon>
        <taxon>50 kb inversion clade</taxon>
        <taxon>NPAAA clade</taxon>
        <taxon>indigoferoid/millettioid clade</taxon>
        <taxon>Phaseoleae</taxon>
        <taxon>Vigna</taxon>
    </lineage>
</organism>
<dbReference type="PRINTS" id="PR00625">
    <property type="entry name" value="JDOMAIN"/>
</dbReference>
<accession>A0A8T0JHI5</accession>